<dbReference type="EMBL" id="QLLQ01000001">
    <property type="protein sequence ID" value="RAJ28025.1"/>
    <property type="molecule type" value="Genomic_DNA"/>
</dbReference>
<organism evidence="1 2">
    <name type="scientific">Gelidibacter algens</name>
    <dbReference type="NCBI Taxonomy" id="49280"/>
    <lineage>
        <taxon>Bacteria</taxon>
        <taxon>Pseudomonadati</taxon>
        <taxon>Bacteroidota</taxon>
        <taxon>Flavobacteriia</taxon>
        <taxon>Flavobacteriales</taxon>
        <taxon>Flavobacteriaceae</taxon>
        <taxon>Gelidibacter</taxon>
    </lineage>
</organism>
<sequence length="325" mass="38160">MKAYSIEIYQPKFKSAWNTFVTHSKNATFLFQRDFMEYHQDRFEDFSLMVFKKGKLVGLLPANRVEDELHSHQGLTYGGLLLLKDVKFETVLHSFEVLLKFLEEHKITTLYLKEIPAIYHRIPSEEVHYLNFILNAQLVRRDTLSVIDNQHQIKFSGSRREGIKRAQKHELRIVNDDDFKAFWNTILKINLSIKHNAEPVHSLEEILWLKEKFPQNIKQFNVYQGQQIVAGATIFETKNVAHCQYISGNGDKNNLGSLDALHDYLINEVYAEKRYFDFGTSNENNGKNINEGLQFWKEGFGARTMTQDFYKIEIKNHKELHTILK</sequence>
<evidence type="ECO:0000313" key="2">
    <source>
        <dbReference type="Proteomes" id="UP000248987"/>
    </source>
</evidence>
<proteinExistence type="predicted"/>
<keyword evidence="2" id="KW-1185">Reference proteome</keyword>
<reference evidence="1 2" key="1">
    <citation type="submission" date="2018-06" db="EMBL/GenBank/DDBJ databases">
        <title>Genomic Encyclopedia of Archaeal and Bacterial Type Strains, Phase II (KMG-II): from individual species to whole genera.</title>
        <authorList>
            <person name="Goeker M."/>
        </authorList>
    </citation>
    <scope>NUCLEOTIDE SEQUENCE [LARGE SCALE GENOMIC DNA]</scope>
    <source>
        <strain evidence="1 2">DSM 12408</strain>
    </source>
</reference>
<dbReference type="Proteomes" id="UP000248987">
    <property type="component" value="Unassembled WGS sequence"/>
</dbReference>
<dbReference type="STRING" id="49280.A9996_01205"/>
<dbReference type="InterPro" id="IPR016181">
    <property type="entry name" value="Acyl_CoA_acyltransferase"/>
</dbReference>
<comment type="caution">
    <text evidence="1">The sequence shown here is derived from an EMBL/GenBank/DDBJ whole genome shotgun (WGS) entry which is preliminary data.</text>
</comment>
<dbReference type="SUPFAM" id="SSF55729">
    <property type="entry name" value="Acyl-CoA N-acyltransferases (Nat)"/>
    <property type="match status" value="1"/>
</dbReference>
<keyword evidence="1" id="KW-0808">Transferase</keyword>
<gene>
    <name evidence="1" type="ORF">LX77_00600</name>
</gene>
<accession>A0A1A7R8U0</accession>
<name>A0A1A7R8U0_9FLAO</name>
<dbReference type="AlphaFoldDB" id="A0A1A7R8U0"/>
<evidence type="ECO:0000313" key="1">
    <source>
        <dbReference type="EMBL" id="RAJ28025.1"/>
    </source>
</evidence>
<protein>
    <submittedName>
        <fullName evidence="1">Acetyltransferase (GNAT) family protein</fullName>
    </submittedName>
</protein>
<dbReference type="GO" id="GO:0016740">
    <property type="term" value="F:transferase activity"/>
    <property type="evidence" value="ECO:0007669"/>
    <property type="project" value="UniProtKB-KW"/>
</dbReference>
<dbReference type="Gene3D" id="3.40.630.30">
    <property type="match status" value="1"/>
</dbReference>
<dbReference type="RefSeq" id="WP_066430245.1">
    <property type="nucleotide sequence ID" value="NZ_LZRN01000002.1"/>
</dbReference>